<feature type="chain" id="PRO_5042869656" evidence="3">
    <location>
        <begin position="21"/>
        <end position="250"/>
    </location>
</feature>
<evidence type="ECO:0000256" key="1">
    <source>
        <dbReference type="SAM" id="MobiDB-lite"/>
    </source>
</evidence>
<evidence type="ECO:0000313" key="4">
    <source>
        <dbReference type="EMBL" id="KAK6356009.1"/>
    </source>
</evidence>
<organism evidence="4 5">
    <name type="scientific">Orbilia javanica</name>
    <dbReference type="NCBI Taxonomy" id="47235"/>
    <lineage>
        <taxon>Eukaryota</taxon>
        <taxon>Fungi</taxon>
        <taxon>Dikarya</taxon>
        <taxon>Ascomycota</taxon>
        <taxon>Pezizomycotina</taxon>
        <taxon>Orbiliomycetes</taxon>
        <taxon>Orbiliales</taxon>
        <taxon>Orbiliaceae</taxon>
        <taxon>Orbilia</taxon>
    </lineage>
</organism>
<keyword evidence="2" id="KW-0472">Membrane</keyword>
<evidence type="ECO:0000256" key="2">
    <source>
        <dbReference type="SAM" id="Phobius"/>
    </source>
</evidence>
<name>A0AAN8RFU3_9PEZI</name>
<sequence>MRRSYVFIQFLLNRSFLILAERFDSIYSVHTNDVPMCPPDFFADAEYIGCCWNESETITFAPGPDGSLSPGCCWSGDICTGPPPIMYDWIIDPEGDFAPIIPTLPASNPTASATTTSRSPSTSSSAIPSSSETFEPQPTETGPEETAPEGTSTEEAGPEETEPTPTEAPQSGAPLSPGDIVGIVTAGVTVIVAVIGAWKYKVIQRISNRFSGNPYPRPDLESFPSGRQSSVNPQNVDARIEIKVGDHRRW</sequence>
<dbReference type="Proteomes" id="UP001313282">
    <property type="component" value="Unassembled WGS sequence"/>
</dbReference>
<protein>
    <submittedName>
        <fullName evidence="4">Uncharacterized protein</fullName>
    </submittedName>
</protein>
<feature type="transmembrane region" description="Helical" evidence="2">
    <location>
        <begin position="180"/>
        <end position="200"/>
    </location>
</feature>
<proteinExistence type="predicted"/>
<keyword evidence="5" id="KW-1185">Reference proteome</keyword>
<reference evidence="4 5" key="1">
    <citation type="submission" date="2019-10" db="EMBL/GenBank/DDBJ databases">
        <authorList>
            <person name="Palmer J.M."/>
        </authorList>
    </citation>
    <scope>NUCLEOTIDE SEQUENCE [LARGE SCALE GENOMIC DNA]</scope>
    <source>
        <strain evidence="4 5">TWF718</strain>
    </source>
</reference>
<dbReference type="AlphaFoldDB" id="A0AAN8RFU3"/>
<evidence type="ECO:0000313" key="5">
    <source>
        <dbReference type="Proteomes" id="UP001313282"/>
    </source>
</evidence>
<gene>
    <name evidence="4" type="ORF">TWF718_000382</name>
</gene>
<keyword evidence="2" id="KW-0812">Transmembrane</keyword>
<keyword evidence="3" id="KW-0732">Signal</keyword>
<feature type="signal peptide" evidence="3">
    <location>
        <begin position="1"/>
        <end position="20"/>
    </location>
</feature>
<feature type="region of interest" description="Disordered" evidence="1">
    <location>
        <begin position="100"/>
        <end position="175"/>
    </location>
</feature>
<comment type="caution">
    <text evidence="4">The sequence shown here is derived from an EMBL/GenBank/DDBJ whole genome shotgun (WGS) entry which is preliminary data.</text>
</comment>
<feature type="compositionally biased region" description="Low complexity" evidence="1">
    <location>
        <begin position="103"/>
        <end position="141"/>
    </location>
</feature>
<feature type="region of interest" description="Disordered" evidence="1">
    <location>
        <begin position="209"/>
        <end position="233"/>
    </location>
</feature>
<keyword evidence="2" id="KW-1133">Transmembrane helix</keyword>
<accession>A0AAN8RFU3</accession>
<dbReference type="EMBL" id="JAVHNR010000001">
    <property type="protein sequence ID" value="KAK6356009.1"/>
    <property type="molecule type" value="Genomic_DNA"/>
</dbReference>
<evidence type="ECO:0000256" key="3">
    <source>
        <dbReference type="SAM" id="SignalP"/>
    </source>
</evidence>